<proteinExistence type="predicted"/>
<feature type="compositionally biased region" description="Basic and acidic residues" evidence="1">
    <location>
        <begin position="73"/>
        <end position="83"/>
    </location>
</feature>
<dbReference type="Gene3D" id="1.25.40.180">
    <property type="match status" value="1"/>
</dbReference>
<evidence type="ECO:0000313" key="3">
    <source>
        <dbReference type="Proteomes" id="UP000789595"/>
    </source>
</evidence>
<dbReference type="AlphaFoldDB" id="A0A8J2X2F9"/>
<evidence type="ECO:0000256" key="1">
    <source>
        <dbReference type="SAM" id="MobiDB-lite"/>
    </source>
</evidence>
<dbReference type="GO" id="GO:0042274">
    <property type="term" value="P:ribosomal small subunit biogenesis"/>
    <property type="evidence" value="ECO:0007669"/>
    <property type="project" value="TreeGrafter"/>
</dbReference>
<dbReference type="OrthoDB" id="10260961at2759"/>
<gene>
    <name evidence="2" type="ORF">PECAL_3P15560</name>
</gene>
<name>A0A8J2X2F9_9STRA</name>
<protein>
    <recommendedName>
        <fullName evidence="4">MI domain-containing protein</fullName>
    </recommendedName>
</protein>
<dbReference type="PANTHER" id="PTHR18034">
    <property type="entry name" value="CELL CYCLE CONTROL PROTEIN CWF22-RELATED"/>
    <property type="match status" value="1"/>
</dbReference>
<evidence type="ECO:0008006" key="4">
    <source>
        <dbReference type="Google" id="ProtNLM"/>
    </source>
</evidence>
<comment type="caution">
    <text evidence="2">The sequence shown here is derived from an EMBL/GenBank/DDBJ whole genome shotgun (WGS) entry which is preliminary data.</text>
</comment>
<dbReference type="Proteomes" id="UP000789595">
    <property type="component" value="Unassembled WGS sequence"/>
</dbReference>
<keyword evidence="3" id="KW-1185">Reference proteome</keyword>
<feature type="compositionally biased region" description="Basic and acidic residues" evidence="1">
    <location>
        <begin position="34"/>
        <end position="49"/>
    </location>
</feature>
<accession>A0A8J2X2F9</accession>
<dbReference type="GO" id="GO:0003723">
    <property type="term" value="F:RNA binding"/>
    <property type="evidence" value="ECO:0007669"/>
    <property type="project" value="TreeGrafter"/>
</dbReference>
<dbReference type="InterPro" id="IPR050781">
    <property type="entry name" value="CWC22_splicing_factor"/>
</dbReference>
<feature type="compositionally biased region" description="Acidic residues" evidence="1">
    <location>
        <begin position="60"/>
        <end position="72"/>
    </location>
</feature>
<evidence type="ECO:0000313" key="2">
    <source>
        <dbReference type="EMBL" id="CAH0371606.1"/>
    </source>
</evidence>
<dbReference type="GO" id="GO:0005730">
    <property type="term" value="C:nucleolus"/>
    <property type="evidence" value="ECO:0007669"/>
    <property type="project" value="TreeGrafter"/>
</dbReference>
<dbReference type="EMBL" id="CAKKNE010000003">
    <property type="protein sequence ID" value="CAH0371606.1"/>
    <property type="molecule type" value="Genomic_DNA"/>
</dbReference>
<feature type="region of interest" description="Disordered" evidence="1">
    <location>
        <begin position="1"/>
        <end position="96"/>
    </location>
</feature>
<organism evidence="2 3">
    <name type="scientific">Pelagomonas calceolata</name>
    <dbReference type="NCBI Taxonomy" id="35677"/>
    <lineage>
        <taxon>Eukaryota</taxon>
        <taxon>Sar</taxon>
        <taxon>Stramenopiles</taxon>
        <taxon>Ochrophyta</taxon>
        <taxon>Pelagophyceae</taxon>
        <taxon>Pelagomonadales</taxon>
        <taxon>Pelagomonadaceae</taxon>
        <taxon>Pelagomonas</taxon>
    </lineage>
</organism>
<sequence>MSSLKQKLKQKKRKRPPKPTTTDEDDDDDALIAKLEKKLGGRKKAKDDDPLADLIGGDDSSSDAESVEQEETTEAHYAPREGQDIYGRPTDQKWVPPSLRRRLNNEAPAEVGDVLRGALNKVSDTNIDATSDAICAAYARFPANDVHAFVSSHMRETCVHGAQNMEALVPPYAAVMAAADTKGGRELGAHVLEALLPDLESEGKRRGNAAALLAAFCDVGLCGGELTMSYAEALRDDGTADALEACAVVATGSRDVWRRSDLRGRLSKLALKDESGDDARLLQAKNALRTACASKPGDVSRSKSLRAAVARAVPNGRARDAPLALSWSDLRNAEATGRWWRRGAAYDRHAQDALVDDVAQRRAAAKAPSSKQEQTMRALRLNTPAKRAAFGGVAGAADAHDAATALHALSTKRLCDDRTAAGVLQTCCGGEPTYNPFYAAVAKLRRGESKDFAFGLKLACWDAFKASDASEDARKAARRAANLGKFCAALLGPELPLSVAFSKVEARSLVADAAVKVAVLSALRGLLVEASDETFAGALAMEPSPGAVTVAPFAQTRLKRPAGADASAWAAREAELLAWFEGGGEGGGE</sequence>
<reference evidence="2" key="1">
    <citation type="submission" date="2021-11" db="EMBL/GenBank/DDBJ databases">
        <authorList>
            <consortium name="Genoscope - CEA"/>
            <person name="William W."/>
        </authorList>
    </citation>
    <scope>NUCLEOTIDE SEQUENCE</scope>
</reference>
<feature type="compositionally biased region" description="Basic residues" evidence="1">
    <location>
        <begin position="1"/>
        <end position="17"/>
    </location>
</feature>
<dbReference type="PANTHER" id="PTHR18034:SF4">
    <property type="entry name" value="NUCLEOLAR MIF4G DOMAIN-CONTAINING PROTEIN 1"/>
    <property type="match status" value="1"/>
</dbReference>